<dbReference type="EMBL" id="SKBQ01000105">
    <property type="protein sequence ID" value="TPX18917.1"/>
    <property type="molecule type" value="Genomic_DNA"/>
</dbReference>
<proteinExistence type="predicted"/>
<protein>
    <submittedName>
        <fullName evidence="3">Uncharacterized protein</fullName>
    </submittedName>
</protein>
<feature type="region of interest" description="Disordered" evidence="2">
    <location>
        <begin position="215"/>
        <end position="246"/>
    </location>
</feature>
<feature type="region of interest" description="Disordered" evidence="2">
    <location>
        <begin position="179"/>
        <end position="198"/>
    </location>
</feature>
<evidence type="ECO:0000313" key="4">
    <source>
        <dbReference type="Proteomes" id="UP000319257"/>
    </source>
</evidence>
<organism evidence="3 4">
    <name type="scientific">Thyridium curvatum</name>
    <dbReference type="NCBI Taxonomy" id="1093900"/>
    <lineage>
        <taxon>Eukaryota</taxon>
        <taxon>Fungi</taxon>
        <taxon>Dikarya</taxon>
        <taxon>Ascomycota</taxon>
        <taxon>Pezizomycotina</taxon>
        <taxon>Sordariomycetes</taxon>
        <taxon>Sordariomycetidae</taxon>
        <taxon>Thyridiales</taxon>
        <taxon>Thyridiaceae</taxon>
        <taxon>Thyridium</taxon>
    </lineage>
</organism>
<dbReference type="Proteomes" id="UP000319257">
    <property type="component" value="Unassembled WGS sequence"/>
</dbReference>
<accession>A0A507BG51</accession>
<dbReference type="RefSeq" id="XP_031000628.1">
    <property type="nucleotide sequence ID" value="XM_031134120.1"/>
</dbReference>
<sequence>MKNFSGRFTEAYTSLLDTLLCCSPLGSCLEDRRRSTDSTGSLFGLSHLSQVTNARIEKGSVVFSDQPRSTPPPVLPAFGSEKKMARGYSEEQAPRMRAKGYGRGLFSARRRLWNRSSSTRRPQISAPSNFRHIHSESFQFPQRSHQSPQPRGRPSSFRPIELSIYMPTRRLSPILPHFEYPDRTITPPPLARTQGSFDSDGITLAHERSYSSMSFHLPRRPVPQSSPSQSTDETPPRIPPRSRLRAYTSPSVDKIYERIASAIIERDRLQDEIDSVIERQSIYASSRPSTAHGLGDLEPMPSIPAFPAAAPSFAERLSTDRPNTAPPMPNTGMPSHEGPAVDDETAFPAPLRQARAPKAPSRVNGMPVDIPLAPPLPLVLRPPLRKKKSFSRVSHWLFPVEEGGQHQRDNSFGSITNLPKPVTGNEGFYQCIAPSQLAERASFDTMSTISTWTTEEDPALPSTWSPGSSPVTKQETPTSAVGRMPVFGGGNTRHITPSVGVAF</sequence>
<feature type="region of interest" description="Disordered" evidence="2">
    <location>
        <begin position="286"/>
        <end position="344"/>
    </location>
</feature>
<dbReference type="OrthoDB" id="3595619at2759"/>
<feature type="coiled-coil region" evidence="1">
    <location>
        <begin position="252"/>
        <end position="279"/>
    </location>
</feature>
<dbReference type="GeneID" id="41978842"/>
<gene>
    <name evidence="3" type="ORF">E0L32_011395</name>
</gene>
<evidence type="ECO:0000313" key="3">
    <source>
        <dbReference type="EMBL" id="TPX18917.1"/>
    </source>
</evidence>
<keyword evidence="4" id="KW-1185">Reference proteome</keyword>
<reference evidence="3 4" key="1">
    <citation type="submission" date="2019-06" db="EMBL/GenBank/DDBJ databases">
        <title>Draft genome sequence of the filamentous fungus Phialemoniopsis curvata isolated from diesel fuel.</title>
        <authorList>
            <person name="Varaljay V.A."/>
            <person name="Lyon W.J."/>
            <person name="Crouch A.L."/>
            <person name="Drake C.E."/>
            <person name="Hollomon J.M."/>
            <person name="Nadeau L.J."/>
            <person name="Nunn H.S."/>
            <person name="Stevenson B.S."/>
            <person name="Bojanowski C.L."/>
            <person name="Crookes-Goodson W.J."/>
        </authorList>
    </citation>
    <scope>NUCLEOTIDE SEQUENCE [LARGE SCALE GENOMIC DNA]</scope>
    <source>
        <strain evidence="3 4">D216</strain>
    </source>
</reference>
<comment type="caution">
    <text evidence="3">The sequence shown here is derived from an EMBL/GenBank/DDBJ whole genome shotgun (WGS) entry which is preliminary data.</text>
</comment>
<feature type="compositionally biased region" description="Polar residues" evidence="2">
    <location>
        <begin position="139"/>
        <end position="149"/>
    </location>
</feature>
<feature type="region of interest" description="Disordered" evidence="2">
    <location>
        <begin position="454"/>
        <end position="492"/>
    </location>
</feature>
<dbReference type="AlphaFoldDB" id="A0A507BG51"/>
<dbReference type="STRING" id="1093900.A0A507BG51"/>
<keyword evidence="1" id="KW-0175">Coiled coil</keyword>
<dbReference type="InParanoid" id="A0A507BG51"/>
<name>A0A507BG51_9PEZI</name>
<evidence type="ECO:0000256" key="1">
    <source>
        <dbReference type="SAM" id="Coils"/>
    </source>
</evidence>
<evidence type="ECO:0000256" key="2">
    <source>
        <dbReference type="SAM" id="MobiDB-lite"/>
    </source>
</evidence>
<feature type="region of interest" description="Disordered" evidence="2">
    <location>
        <begin position="139"/>
        <end position="159"/>
    </location>
</feature>
<feature type="compositionally biased region" description="Polar residues" evidence="2">
    <location>
        <begin position="462"/>
        <end position="479"/>
    </location>
</feature>
<feature type="compositionally biased region" description="Low complexity" evidence="2">
    <location>
        <begin position="299"/>
        <end position="314"/>
    </location>
</feature>